<evidence type="ECO:0000313" key="3">
    <source>
        <dbReference type="EMBL" id="VDO49661.1"/>
    </source>
</evidence>
<keyword evidence="1" id="KW-0862">Zinc</keyword>
<evidence type="ECO:0000256" key="1">
    <source>
        <dbReference type="PROSITE-ProRule" id="PRU00042"/>
    </source>
</evidence>
<dbReference type="GO" id="GO:0008270">
    <property type="term" value="F:zinc ion binding"/>
    <property type="evidence" value="ECO:0007669"/>
    <property type="project" value="UniProtKB-KW"/>
</dbReference>
<dbReference type="OrthoDB" id="10042249at2759"/>
<dbReference type="InterPro" id="IPR013087">
    <property type="entry name" value="Znf_C2H2_type"/>
</dbReference>
<dbReference type="Proteomes" id="UP000268014">
    <property type="component" value="Unassembled WGS sequence"/>
</dbReference>
<dbReference type="WBParaSite" id="HPLM_0001356401-mRNA-1">
    <property type="protein sequence ID" value="HPLM_0001356401-mRNA-1"/>
    <property type="gene ID" value="HPLM_0001356401"/>
</dbReference>
<accession>A0A158QPY3</accession>
<reference evidence="3 4" key="2">
    <citation type="submission" date="2018-11" db="EMBL/GenBank/DDBJ databases">
        <authorList>
            <consortium name="Pathogen Informatics"/>
        </authorList>
    </citation>
    <scope>NUCLEOTIDE SEQUENCE [LARGE SCALE GENOMIC DNA]</scope>
    <source>
        <strain evidence="3 4">MHpl1</strain>
    </source>
</reference>
<sequence>MSLPPAASSVFLTTSFSPLFILQERPNYALHQPTTAIYPYSSREESMKCNRCDRSFRKASELTLHQYTHDLEKHTRNKMFQCAPVLLVVVIDTLRIQRRGHFMQAT</sequence>
<dbReference type="PROSITE" id="PS50157">
    <property type="entry name" value="ZINC_FINGER_C2H2_2"/>
    <property type="match status" value="1"/>
</dbReference>
<evidence type="ECO:0000313" key="5">
    <source>
        <dbReference type="WBParaSite" id="HPLM_0001356401-mRNA-1"/>
    </source>
</evidence>
<dbReference type="InterPro" id="IPR036236">
    <property type="entry name" value="Znf_C2H2_sf"/>
</dbReference>
<dbReference type="Gene3D" id="3.30.160.60">
    <property type="entry name" value="Classic Zinc Finger"/>
    <property type="match status" value="1"/>
</dbReference>
<dbReference type="STRING" id="6290.A0A158QPY3"/>
<protein>
    <submittedName>
        <fullName evidence="5">C2H2-type domain-containing protein</fullName>
    </submittedName>
</protein>
<dbReference type="SUPFAM" id="SSF57667">
    <property type="entry name" value="beta-beta-alpha zinc fingers"/>
    <property type="match status" value="1"/>
</dbReference>
<gene>
    <name evidence="3" type="ORF">HPLM_LOCUS13556</name>
</gene>
<proteinExistence type="predicted"/>
<keyword evidence="1" id="KW-0863">Zinc-finger</keyword>
<keyword evidence="4" id="KW-1185">Reference proteome</keyword>
<evidence type="ECO:0000259" key="2">
    <source>
        <dbReference type="PROSITE" id="PS50157"/>
    </source>
</evidence>
<dbReference type="PROSITE" id="PS00028">
    <property type="entry name" value="ZINC_FINGER_C2H2_1"/>
    <property type="match status" value="1"/>
</dbReference>
<name>A0A158QPY3_HAEPC</name>
<feature type="domain" description="C2H2-type" evidence="2">
    <location>
        <begin position="47"/>
        <end position="74"/>
    </location>
</feature>
<reference evidence="5" key="1">
    <citation type="submission" date="2016-04" db="UniProtKB">
        <authorList>
            <consortium name="WormBaseParasite"/>
        </authorList>
    </citation>
    <scope>IDENTIFICATION</scope>
</reference>
<dbReference type="AlphaFoldDB" id="A0A158QPY3"/>
<keyword evidence="1" id="KW-0479">Metal-binding</keyword>
<organism evidence="5">
    <name type="scientific">Haemonchus placei</name>
    <name type="common">Barber's pole worm</name>
    <dbReference type="NCBI Taxonomy" id="6290"/>
    <lineage>
        <taxon>Eukaryota</taxon>
        <taxon>Metazoa</taxon>
        <taxon>Ecdysozoa</taxon>
        <taxon>Nematoda</taxon>
        <taxon>Chromadorea</taxon>
        <taxon>Rhabditida</taxon>
        <taxon>Rhabditina</taxon>
        <taxon>Rhabditomorpha</taxon>
        <taxon>Strongyloidea</taxon>
        <taxon>Trichostrongylidae</taxon>
        <taxon>Haemonchus</taxon>
    </lineage>
</organism>
<dbReference type="EMBL" id="UZAF01018253">
    <property type="protein sequence ID" value="VDO49661.1"/>
    <property type="molecule type" value="Genomic_DNA"/>
</dbReference>
<evidence type="ECO:0000313" key="4">
    <source>
        <dbReference type="Proteomes" id="UP000268014"/>
    </source>
</evidence>